<name>A0A0A8ZQL9_ARUDO</name>
<feature type="compositionally biased region" description="Low complexity" evidence="1">
    <location>
        <begin position="14"/>
        <end position="26"/>
    </location>
</feature>
<protein>
    <submittedName>
        <fullName evidence="2">Uncharacterized protein</fullName>
    </submittedName>
</protein>
<dbReference type="AlphaFoldDB" id="A0A0A8ZQL9"/>
<organism evidence="2">
    <name type="scientific">Arundo donax</name>
    <name type="common">Giant reed</name>
    <name type="synonym">Donax arundinaceus</name>
    <dbReference type="NCBI Taxonomy" id="35708"/>
    <lineage>
        <taxon>Eukaryota</taxon>
        <taxon>Viridiplantae</taxon>
        <taxon>Streptophyta</taxon>
        <taxon>Embryophyta</taxon>
        <taxon>Tracheophyta</taxon>
        <taxon>Spermatophyta</taxon>
        <taxon>Magnoliopsida</taxon>
        <taxon>Liliopsida</taxon>
        <taxon>Poales</taxon>
        <taxon>Poaceae</taxon>
        <taxon>PACMAD clade</taxon>
        <taxon>Arundinoideae</taxon>
        <taxon>Arundineae</taxon>
        <taxon>Arundo</taxon>
    </lineage>
</organism>
<feature type="region of interest" description="Disordered" evidence="1">
    <location>
        <begin position="57"/>
        <end position="113"/>
    </location>
</feature>
<accession>A0A0A8ZQL9</accession>
<feature type="region of interest" description="Disordered" evidence="1">
    <location>
        <begin position="1"/>
        <end position="36"/>
    </location>
</feature>
<reference evidence="2" key="1">
    <citation type="submission" date="2014-09" db="EMBL/GenBank/DDBJ databases">
        <authorList>
            <person name="Magalhaes I.L.F."/>
            <person name="Oliveira U."/>
            <person name="Santos F.R."/>
            <person name="Vidigal T.H.D.A."/>
            <person name="Brescovit A.D."/>
            <person name="Santos A.J."/>
        </authorList>
    </citation>
    <scope>NUCLEOTIDE SEQUENCE</scope>
    <source>
        <tissue evidence="2">Shoot tissue taken approximately 20 cm above the soil surface</tissue>
    </source>
</reference>
<evidence type="ECO:0000256" key="1">
    <source>
        <dbReference type="SAM" id="MobiDB-lite"/>
    </source>
</evidence>
<sequence>MVTPAASAEKEDGSVASSRSGRGRASPGRRKVANGEIRARLGRSGVVALLASIGVEWEGGGAGGRRRRHPPWRNAAAGRGRPRRGRHASGGTAPPVPRPSPFSLPSTHRLDLG</sequence>
<evidence type="ECO:0000313" key="2">
    <source>
        <dbReference type="EMBL" id="JAD40003.1"/>
    </source>
</evidence>
<dbReference type="EMBL" id="GBRH01257892">
    <property type="protein sequence ID" value="JAD40003.1"/>
    <property type="molecule type" value="Transcribed_RNA"/>
</dbReference>
<reference evidence="2" key="2">
    <citation type="journal article" date="2015" name="Data Brief">
        <title>Shoot transcriptome of the giant reed, Arundo donax.</title>
        <authorList>
            <person name="Barrero R.A."/>
            <person name="Guerrero F.D."/>
            <person name="Moolhuijzen P."/>
            <person name="Goolsby J.A."/>
            <person name="Tidwell J."/>
            <person name="Bellgard S.E."/>
            <person name="Bellgard M.I."/>
        </authorList>
    </citation>
    <scope>NUCLEOTIDE SEQUENCE</scope>
    <source>
        <tissue evidence="2">Shoot tissue taken approximately 20 cm above the soil surface</tissue>
    </source>
</reference>
<proteinExistence type="predicted"/>